<dbReference type="RefSeq" id="WP_120181639.1">
    <property type="nucleotide sequence ID" value="NZ_MBTA01000023.1"/>
</dbReference>
<evidence type="ECO:0000256" key="3">
    <source>
        <dbReference type="ARBA" id="ARBA00023004"/>
    </source>
</evidence>
<feature type="domain" description="Rieske" evidence="5">
    <location>
        <begin position="3"/>
        <end position="97"/>
    </location>
</feature>
<comment type="caution">
    <text evidence="6">The sequence shown here is derived from an EMBL/GenBank/DDBJ whole genome shotgun (WGS) entry which is preliminary data.</text>
</comment>
<dbReference type="Pfam" id="PF00355">
    <property type="entry name" value="Rieske"/>
    <property type="match status" value="1"/>
</dbReference>
<dbReference type="InterPro" id="IPR036922">
    <property type="entry name" value="Rieske_2Fe-2S_sf"/>
</dbReference>
<accession>A0A419S5L2</accession>
<sequence>MKWISIELTSLNSNEVQTIYINGKKLLLVSKEESFFVFASKCPHAGADLSNAWCKGDFLVCPVHRYQYQLLNGRGAPGQGDYLKNYPTKIENGKLWIGFKKPWFRFW</sequence>
<dbReference type="PROSITE" id="PS51296">
    <property type="entry name" value="RIESKE"/>
    <property type="match status" value="1"/>
</dbReference>
<keyword evidence="4" id="KW-0411">Iron-sulfur</keyword>
<dbReference type="InterPro" id="IPR017941">
    <property type="entry name" value="Rieske_2Fe-2S"/>
</dbReference>
<keyword evidence="1" id="KW-0001">2Fe-2S</keyword>
<evidence type="ECO:0000256" key="2">
    <source>
        <dbReference type="ARBA" id="ARBA00022723"/>
    </source>
</evidence>
<evidence type="ECO:0000256" key="4">
    <source>
        <dbReference type="ARBA" id="ARBA00023014"/>
    </source>
</evidence>
<evidence type="ECO:0000259" key="5">
    <source>
        <dbReference type="PROSITE" id="PS51296"/>
    </source>
</evidence>
<organism evidence="6 7">
    <name type="scientific">Pelobium manganitolerans</name>
    <dbReference type="NCBI Taxonomy" id="1842495"/>
    <lineage>
        <taxon>Bacteria</taxon>
        <taxon>Pseudomonadati</taxon>
        <taxon>Bacteroidota</taxon>
        <taxon>Sphingobacteriia</taxon>
        <taxon>Sphingobacteriales</taxon>
        <taxon>Sphingobacteriaceae</taxon>
        <taxon>Pelobium</taxon>
    </lineage>
</organism>
<keyword evidence="7" id="KW-1185">Reference proteome</keyword>
<dbReference type="GO" id="GO:0051537">
    <property type="term" value="F:2 iron, 2 sulfur cluster binding"/>
    <property type="evidence" value="ECO:0007669"/>
    <property type="project" value="UniProtKB-KW"/>
</dbReference>
<dbReference type="CDD" id="cd03467">
    <property type="entry name" value="Rieske"/>
    <property type="match status" value="1"/>
</dbReference>
<dbReference type="Proteomes" id="UP000283433">
    <property type="component" value="Unassembled WGS sequence"/>
</dbReference>
<gene>
    <name evidence="6" type="ORF">BCY91_04465</name>
</gene>
<evidence type="ECO:0000256" key="1">
    <source>
        <dbReference type="ARBA" id="ARBA00022714"/>
    </source>
</evidence>
<protein>
    <submittedName>
        <fullName evidence="6">(2Fe-2S)-binding protein</fullName>
    </submittedName>
</protein>
<dbReference type="SUPFAM" id="SSF50022">
    <property type="entry name" value="ISP domain"/>
    <property type="match status" value="1"/>
</dbReference>
<name>A0A419S5L2_9SPHI</name>
<evidence type="ECO:0000313" key="7">
    <source>
        <dbReference type="Proteomes" id="UP000283433"/>
    </source>
</evidence>
<evidence type="ECO:0000313" key="6">
    <source>
        <dbReference type="EMBL" id="RKD16141.1"/>
    </source>
</evidence>
<reference evidence="6 7" key="1">
    <citation type="submission" date="2016-07" db="EMBL/GenBank/DDBJ databases">
        <title>Genome of Pelobium manganitolerans.</title>
        <authorList>
            <person name="Wu S."/>
            <person name="Wang G."/>
        </authorList>
    </citation>
    <scope>NUCLEOTIDE SEQUENCE [LARGE SCALE GENOMIC DNA]</scope>
    <source>
        <strain evidence="6 7">YS-25</strain>
    </source>
</reference>
<proteinExistence type="predicted"/>
<dbReference type="OrthoDB" id="593800at2"/>
<dbReference type="AlphaFoldDB" id="A0A419S5L2"/>
<keyword evidence="2" id="KW-0479">Metal-binding</keyword>
<keyword evidence="3" id="KW-0408">Iron</keyword>
<dbReference type="Gene3D" id="2.102.10.10">
    <property type="entry name" value="Rieske [2Fe-2S] iron-sulphur domain"/>
    <property type="match status" value="1"/>
</dbReference>
<dbReference type="GO" id="GO:0046872">
    <property type="term" value="F:metal ion binding"/>
    <property type="evidence" value="ECO:0007669"/>
    <property type="project" value="UniProtKB-KW"/>
</dbReference>
<dbReference type="EMBL" id="MBTA01000023">
    <property type="protein sequence ID" value="RKD16141.1"/>
    <property type="molecule type" value="Genomic_DNA"/>
</dbReference>